<evidence type="ECO:0000256" key="6">
    <source>
        <dbReference type="ARBA" id="ARBA00048864"/>
    </source>
</evidence>
<proteinExistence type="predicted"/>
<evidence type="ECO:0000313" key="9">
    <source>
        <dbReference type="EMBL" id="AIZ77277.1"/>
    </source>
</evidence>
<keyword evidence="3 7" id="KW-0274">FAD</keyword>
<sequence>MEPRFWGRALWTVIFIVLRRFEEHGDLERCKRQLYVLCSTLPCVACRRHATTAMEKNNVLSNSDPNFLLFFFIALFNNLAFDDRYKIDTAKVRPLVAPAKAHAE</sequence>
<dbReference type="SUPFAM" id="SSF69000">
    <property type="entry name" value="FAD-dependent thiol oxidase"/>
    <property type="match status" value="1"/>
</dbReference>
<name>A0A0A7MC25_9POXV</name>
<dbReference type="Pfam" id="PF04805">
    <property type="entry name" value="Pox_E10"/>
    <property type="match status" value="1"/>
</dbReference>
<dbReference type="Gene3D" id="1.20.120.310">
    <property type="entry name" value="ERV/ALR sulfhydryl oxidase domain"/>
    <property type="match status" value="1"/>
</dbReference>
<comment type="cofactor">
    <cofactor evidence="1 7">
        <name>FAD</name>
        <dbReference type="ChEBI" id="CHEBI:57692"/>
    </cofactor>
</comment>
<keyword evidence="5" id="KW-1015">Disulfide bond</keyword>
<protein>
    <recommendedName>
        <fullName evidence="7">Sulfhydryl oxidase</fullName>
        <ecNumber evidence="7">1.8.3.2</ecNumber>
    </recommendedName>
</protein>
<reference evidence="9 10" key="1">
    <citation type="submission" date="2014-09" db="EMBL/GenBank/DDBJ databases">
        <title>Parapoxvirus (PPV) of red deer reveals sub-clinical infection and confirms a unique species.</title>
        <authorList>
            <person name="Friederichs S."/>
            <person name="Stefan K."/>
            <person name="Helmut B."/>
            <person name="Heike L."/>
            <person name="Mathias B."/>
        </authorList>
    </citation>
    <scope>NUCLEOTIDE SEQUENCE [LARGE SCALE GENOMIC DNA]</scope>
    <source>
        <strain evidence="9">HL953</strain>
    </source>
</reference>
<dbReference type="InterPro" id="IPR017905">
    <property type="entry name" value="ERV/ALR_sulphydryl_oxidase"/>
</dbReference>
<organism evidence="9 10">
    <name type="scientific">Parapoxvirus red deer/HL953</name>
    <dbReference type="NCBI Taxonomy" id="1579460"/>
    <lineage>
        <taxon>Viruses</taxon>
        <taxon>Varidnaviria</taxon>
        <taxon>Bamfordvirae</taxon>
        <taxon>Nucleocytoviricota</taxon>
        <taxon>Pokkesviricetes</taxon>
        <taxon>Chitovirales</taxon>
        <taxon>Poxviridae</taxon>
        <taxon>Chordopoxvirinae</taxon>
        <taxon>Parapoxvirus</taxon>
        <taxon>Parapoxvirus reddeerpox</taxon>
        <taxon>Red deerpox virus</taxon>
    </lineage>
</organism>
<dbReference type="Proteomes" id="UP000107385">
    <property type="component" value="Segment"/>
</dbReference>
<dbReference type="GO" id="GO:0016972">
    <property type="term" value="F:thiol oxidase activity"/>
    <property type="evidence" value="ECO:0007669"/>
    <property type="project" value="UniProtKB-EC"/>
</dbReference>
<dbReference type="KEGG" id="vg:22647424"/>
<comment type="catalytic activity">
    <reaction evidence="6 7">
        <text>2 R'C(R)SH + O2 = R'C(R)S-S(R)CR' + H2O2</text>
        <dbReference type="Rhea" id="RHEA:17357"/>
        <dbReference type="ChEBI" id="CHEBI:15379"/>
        <dbReference type="ChEBI" id="CHEBI:16240"/>
        <dbReference type="ChEBI" id="CHEBI:16520"/>
        <dbReference type="ChEBI" id="CHEBI:17412"/>
        <dbReference type="EC" id="1.8.3.2"/>
    </reaction>
</comment>
<accession>A0A0A7MC25</accession>
<evidence type="ECO:0000259" key="8">
    <source>
        <dbReference type="PROSITE" id="PS51324"/>
    </source>
</evidence>
<dbReference type="InterPro" id="IPR036774">
    <property type="entry name" value="ERV/ALR_sulphydryl_oxid_sf"/>
</dbReference>
<evidence type="ECO:0000256" key="4">
    <source>
        <dbReference type="ARBA" id="ARBA00023002"/>
    </source>
</evidence>
<dbReference type="PROSITE" id="PS51324">
    <property type="entry name" value="ERV_ALR"/>
    <property type="match status" value="1"/>
</dbReference>
<keyword evidence="10" id="KW-1185">Reference proteome</keyword>
<feature type="domain" description="ERV/ALR sulfhydryl oxidase" evidence="8">
    <location>
        <begin position="1"/>
        <end position="96"/>
    </location>
</feature>
<keyword evidence="2 7" id="KW-0285">Flavoprotein</keyword>
<evidence type="ECO:0000256" key="7">
    <source>
        <dbReference type="RuleBase" id="RU371123"/>
    </source>
</evidence>
<evidence type="ECO:0000313" key="10">
    <source>
        <dbReference type="Proteomes" id="UP000107385"/>
    </source>
</evidence>
<dbReference type="RefSeq" id="YP_009112765.1">
    <property type="nucleotide sequence ID" value="NC_025963.1"/>
</dbReference>
<evidence type="ECO:0000256" key="3">
    <source>
        <dbReference type="ARBA" id="ARBA00022827"/>
    </source>
</evidence>
<dbReference type="InterPro" id="IPR006890">
    <property type="entry name" value="Sulphydryl_Oase_FAD-link_ERV1"/>
</dbReference>
<dbReference type="EC" id="1.8.3.2" evidence="7"/>
<keyword evidence="4 7" id="KW-0560">Oxidoreductase</keyword>
<evidence type="ECO:0000256" key="2">
    <source>
        <dbReference type="ARBA" id="ARBA00022630"/>
    </source>
</evidence>
<dbReference type="OrthoDB" id="17960at10239"/>
<dbReference type="GeneID" id="22647424"/>
<evidence type="ECO:0000256" key="1">
    <source>
        <dbReference type="ARBA" id="ARBA00001974"/>
    </source>
</evidence>
<dbReference type="EMBL" id="KM502564">
    <property type="protein sequence ID" value="AIZ77277.1"/>
    <property type="molecule type" value="Genomic_DNA"/>
</dbReference>
<dbReference type="PIRSF" id="PIRSF015696">
    <property type="entry name" value="VAC_E10R"/>
    <property type="match status" value="1"/>
</dbReference>
<evidence type="ECO:0000256" key="5">
    <source>
        <dbReference type="ARBA" id="ARBA00023157"/>
    </source>
</evidence>